<dbReference type="SUPFAM" id="SSF55785">
    <property type="entry name" value="PYP-like sensor domain (PAS domain)"/>
    <property type="match status" value="1"/>
</dbReference>
<reference evidence="8 9" key="1">
    <citation type="submission" date="2023-07" db="EMBL/GenBank/DDBJ databases">
        <title>Genomic Encyclopedia of Type Strains, Phase IV (KMG-IV): sequencing the most valuable type-strain genomes for metagenomic binning, comparative biology and taxonomic classification.</title>
        <authorList>
            <person name="Goeker M."/>
        </authorList>
    </citation>
    <scope>NUCLEOTIDE SEQUENCE [LARGE SCALE GENOMIC DNA]</scope>
    <source>
        <strain evidence="8 9">DSM 102814</strain>
    </source>
</reference>
<protein>
    <recommendedName>
        <fullName evidence="2">histidine kinase</fullName>
        <ecNumber evidence="2">2.7.13.3</ecNumber>
    </recommendedName>
</protein>
<dbReference type="SUPFAM" id="SSF55874">
    <property type="entry name" value="ATPase domain of HSP90 chaperone/DNA topoisomerase II/histidine kinase"/>
    <property type="match status" value="1"/>
</dbReference>
<evidence type="ECO:0000256" key="1">
    <source>
        <dbReference type="ARBA" id="ARBA00000085"/>
    </source>
</evidence>
<dbReference type="Pfam" id="PF02518">
    <property type="entry name" value="HATPase_c"/>
    <property type="match status" value="1"/>
</dbReference>
<dbReference type="InterPro" id="IPR036097">
    <property type="entry name" value="HisK_dim/P_sf"/>
</dbReference>
<dbReference type="InterPro" id="IPR003594">
    <property type="entry name" value="HATPase_dom"/>
</dbReference>
<evidence type="ECO:0000256" key="4">
    <source>
        <dbReference type="ARBA" id="ARBA00022679"/>
    </source>
</evidence>
<comment type="catalytic activity">
    <reaction evidence="1">
        <text>ATP + protein L-histidine = ADP + protein N-phospho-L-histidine.</text>
        <dbReference type="EC" id="2.7.13.3"/>
    </reaction>
</comment>
<dbReference type="EMBL" id="JAVDQA010000006">
    <property type="protein sequence ID" value="MDR6301534.1"/>
    <property type="molecule type" value="Genomic_DNA"/>
</dbReference>
<dbReference type="NCBIfam" id="TIGR00229">
    <property type="entry name" value="sensory_box"/>
    <property type="match status" value="1"/>
</dbReference>
<dbReference type="InterPro" id="IPR000014">
    <property type="entry name" value="PAS"/>
</dbReference>
<evidence type="ECO:0000256" key="3">
    <source>
        <dbReference type="ARBA" id="ARBA00022553"/>
    </source>
</evidence>
<dbReference type="PRINTS" id="PR00344">
    <property type="entry name" value="BCTRLSENSOR"/>
</dbReference>
<dbReference type="InterPro" id="IPR003661">
    <property type="entry name" value="HisK_dim/P_dom"/>
</dbReference>
<dbReference type="InterPro" id="IPR036890">
    <property type="entry name" value="HATPase_C_sf"/>
</dbReference>
<dbReference type="Gene3D" id="3.30.450.20">
    <property type="entry name" value="PAS domain"/>
    <property type="match status" value="1"/>
</dbReference>
<dbReference type="Pfam" id="PF13426">
    <property type="entry name" value="PAS_9"/>
    <property type="match status" value="1"/>
</dbReference>
<feature type="domain" description="Histidine kinase" evidence="6">
    <location>
        <begin position="164"/>
        <end position="376"/>
    </location>
</feature>
<dbReference type="PANTHER" id="PTHR43304">
    <property type="entry name" value="PHYTOCHROME-LIKE PROTEIN CPH1"/>
    <property type="match status" value="1"/>
</dbReference>
<dbReference type="Proteomes" id="UP001257659">
    <property type="component" value="Unassembled WGS sequence"/>
</dbReference>
<organism evidence="8 9">
    <name type="scientific">Mesonia maritima</name>
    <dbReference type="NCBI Taxonomy" id="1793873"/>
    <lineage>
        <taxon>Bacteria</taxon>
        <taxon>Pseudomonadati</taxon>
        <taxon>Bacteroidota</taxon>
        <taxon>Flavobacteriia</taxon>
        <taxon>Flavobacteriales</taxon>
        <taxon>Flavobacteriaceae</taxon>
        <taxon>Mesonia</taxon>
    </lineage>
</organism>
<accession>A0ABU1K7E3</accession>
<keyword evidence="5" id="KW-0418">Kinase</keyword>
<dbReference type="InterPro" id="IPR004358">
    <property type="entry name" value="Sig_transdc_His_kin-like_C"/>
</dbReference>
<evidence type="ECO:0000259" key="6">
    <source>
        <dbReference type="PROSITE" id="PS50109"/>
    </source>
</evidence>
<keyword evidence="3" id="KW-0597">Phosphoprotein</keyword>
<keyword evidence="4" id="KW-0808">Transferase</keyword>
<dbReference type="InterPro" id="IPR035965">
    <property type="entry name" value="PAS-like_dom_sf"/>
</dbReference>
<dbReference type="EC" id="2.7.13.3" evidence="2"/>
<dbReference type="InterPro" id="IPR005467">
    <property type="entry name" value="His_kinase_dom"/>
</dbReference>
<comment type="caution">
    <text evidence="8">The sequence shown here is derived from an EMBL/GenBank/DDBJ whole genome shotgun (WGS) entry which is preliminary data.</text>
</comment>
<dbReference type="CDD" id="cd00082">
    <property type="entry name" value="HisKA"/>
    <property type="match status" value="1"/>
</dbReference>
<dbReference type="InterPro" id="IPR052162">
    <property type="entry name" value="Sensor_kinase/Photoreceptor"/>
</dbReference>
<sequence>MKHPQLAMQRKRSLNSNSSSLKQEKLFNLERFFNLSPDILCIAGFDGYLKKVNPAFSNLLGYSEKELLQRPINDFIYEDDKSITSVLREKIKNNIPLLNFENRYVTKRGDIVWLSWTSISEKNDDLIYAVAKNITHIKKLEEERNLLLIDLAKLNADLKKFTYTTSHDLRSPVGNIISLFDLLDFSKIKDKETLEYLQLLRGVTFEMKATLDKYVDAITEDKKINIQVEKLNFQEILDNVCESIQELINKSETIIQVDFSKAETVEFSSFYLHSIFLNLISNSIKYAHSNRKPVVSIRTRKINNRIQLIFSDNGIGFDMKKAEGKIFGLNQSLHSKKESKGIGLYLVQSHLESLGGKINVKSKVNKGTTFTLSFRD</sequence>
<dbReference type="PANTHER" id="PTHR43304:SF1">
    <property type="entry name" value="PAC DOMAIN-CONTAINING PROTEIN"/>
    <property type="match status" value="1"/>
</dbReference>
<evidence type="ECO:0000256" key="5">
    <source>
        <dbReference type="ARBA" id="ARBA00022777"/>
    </source>
</evidence>
<dbReference type="SMART" id="SM00387">
    <property type="entry name" value="HATPase_c"/>
    <property type="match status" value="1"/>
</dbReference>
<name>A0ABU1K7E3_9FLAO</name>
<evidence type="ECO:0000256" key="2">
    <source>
        <dbReference type="ARBA" id="ARBA00012438"/>
    </source>
</evidence>
<dbReference type="PROSITE" id="PS50112">
    <property type="entry name" value="PAS"/>
    <property type="match status" value="1"/>
</dbReference>
<dbReference type="CDD" id="cd00130">
    <property type="entry name" value="PAS"/>
    <property type="match status" value="1"/>
</dbReference>
<gene>
    <name evidence="8" type="ORF">GGR31_002203</name>
</gene>
<evidence type="ECO:0000259" key="7">
    <source>
        <dbReference type="PROSITE" id="PS50112"/>
    </source>
</evidence>
<proteinExistence type="predicted"/>
<evidence type="ECO:0000313" key="8">
    <source>
        <dbReference type="EMBL" id="MDR6301534.1"/>
    </source>
</evidence>
<dbReference type="RefSeq" id="WP_379108002.1">
    <property type="nucleotide sequence ID" value="NZ_JBHUKF010000001.1"/>
</dbReference>
<dbReference type="PROSITE" id="PS50109">
    <property type="entry name" value="HIS_KIN"/>
    <property type="match status" value="1"/>
</dbReference>
<feature type="domain" description="PAS" evidence="7">
    <location>
        <begin position="46"/>
        <end position="82"/>
    </location>
</feature>
<dbReference type="SUPFAM" id="SSF47384">
    <property type="entry name" value="Homodimeric domain of signal transducing histidine kinase"/>
    <property type="match status" value="1"/>
</dbReference>
<keyword evidence="9" id="KW-1185">Reference proteome</keyword>
<evidence type="ECO:0000313" key="9">
    <source>
        <dbReference type="Proteomes" id="UP001257659"/>
    </source>
</evidence>
<dbReference type="Gene3D" id="3.30.565.10">
    <property type="entry name" value="Histidine kinase-like ATPase, C-terminal domain"/>
    <property type="match status" value="1"/>
</dbReference>
<dbReference type="SMART" id="SM00091">
    <property type="entry name" value="PAS"/>
    <property type="match status" value="1"/>
</dbReference>